<dbReference type="GO" id="GO:0008381">
    <property type="term" value="F:mechanosensitive monoatomic ion channel activity"/>
    <property type="evidence" value="ECO:0007669"/>
    <property type="project" value="TreeGrafter"/>
</dbReference>
<dbReference type="InterPro" id="IPR036019">
    <property type="entry name" value="MscL_channel"/>
</dbReference>
<comment type="subcellular location">
    <subcellularLocation>
        <location evidence="1">Membrane</location>
        <topology evidence="1">Multi-pass membrane protein</topology>
    </subcellularLocation>
</comment>
<reference evidence="6" key="2">
    <citation type="submission" date="2020-09" db="EMBL/GenBank/DDBJ databases">
        <authorList>
            <person name="Sun Q."/>
            <person name="Ohkuma M."/>
        </authorList>
    </citation>
    <scope>NUCLEOTIDE SEQUENCE</scope>
    <source>
        <strain evidence="6">JCM 19831</strain>
    </source>
</reference>
<reference evidence="6" key="1">
    <citation type="journal article" date="2014" name="Int. J. Syst. Evol. Microbiol.">
        <title>Complete genome sequence of Corynebacterium casei LMG S-19264T (=DSM 44701T), isolated from a smear-ripened cheese.</title>
        <authorList>
            <consortium name="US DOE Joint Genome Institute (JGI-PGF)"/>
            <person name="Walter F."/>
            <person name="Albersmeier A."/>
            <person name="Kalinowski J."/>
            <person name="Ruckert C."/>
        </authorList>
    </citation>
    <scope>NUCLEOTIDE SEQUENCE</scope>
    <source>
        <strain evidence="6">JCM 19831</strain>
    </source>
</reference>
<dbReference type="InterPro" id="IPR037673">
    <property type="entry name" value="MSC/AndL"/>
</dbReference>
<feature type="transmembrane region" description="Helical" evidence="5">
    <location>
        <begin position="67"/>
        <end position="89"/>
    </location>
</feature>
<dbReference type="SUPFAM" id="SSF81330">
    <property type="entry name" value="Gated mechanosensitive channel"/>
    <property type="match status" value="1"/>
</dbReference>
<dbReference type="Pfam" id="PF01741">
    <property type="entry name" value="MscL"/>
    <property type="match status" value="1"/>
</dbReference>
<sequence>MLKGFKNFLMQGDLIVVAVGLVVALAFSTLIKAFTDSIITPLVNAAAGGGATGKGIGWTVNGQRIDLGAFIGALIYFVIFMAVIYYLIVVPYRAYMHRRGKTVFGDPPPTKTCPSCRMEDVPASAVRCPHCTSDLAAV</sequence>
<comment type="caution">
    <text evidence="6">The sequence shown here is derived from an EMBL/GenBank/DDBJ whole genome shotgun (WGS) entry which is preliminary data.</text>
</comment>
<keyword evidence="7" id="KW-1185">Reference proteome</keyword>
<evidence type="ECO:0000313" key="7">
    <source>
        <dbReference type="Proteomes" id="UP000642070"/>
    </source>
</evidence>
<keyword evidence="3 5" id="KW-1133">Transmembrane helix</keyword>
<protein>
    <recommendedName>
        <fullName evidence="8">Mechanosensitive ion channel protein MscL</fullName>
    </recommendedName>
</protein>
<gene>
    <name evidence="6" type="ORF">GCM10007977_050060</name>
</gene>
<dbReference type="Proteomes" id="UP000642070">
    <property type="component" value="Unassembled WGS sequence"/>
</dbReference>
<evidence type="ECO:0000256" key="5">
    <source>
        <dbReference type="SAM" id="Phobius"/>
    </source>
</evidence>
<dbReference type="EMBL" id="BMPI01000025">
    <property type="protein sequence ID" value="GGM42490.1"/>
    <property type="molecule type" value="Genomic_DNA"/>
</dbReference>
<evidence type="ECO:0000313" key="6">
    <source>
        <dbReference type="EMBL" id="GGM42490.1"/>
    </source>
</evidence>
<evidence type="ECO:0008006" key="8">
    <source>
        <dbReference type="Google" id="ProtNLM"/>
    </source>
</evidence>
<feature type="transmembrane region" description="Helical" evidence="5">
    <location>
        <begin position="12"/>
        <end position="34"/>
    </location>
</feature>
<dbReference type="PANTHER" id="PTHR30266">
    <property type="entry name" value="MECHANOSENSITIVE CHANNEL MSCL"/>
    <property type="match status" value="1"/>
</dbReference>
<dbReference type="RefSeq" id="WP_190252363.1">
    <property type="nucleotide sequence ID" value="NZ_BMPI01000025.1"/>
</dbReference>
<evidence type="ECO:0000256" key="1">
    <source>
        <dbReference type="ARBA" id="ARBA00004141"/>
    </source>
</evidence>
<accession>A0A917TZ04</accession>
<keyword evidence="2 5" id="KW-0812">Transmembrane</keyword>
<organism evidence="6 7">
    <name type="scientific">Dactylosporangium sucinum</name>
    <dbReference type="NCBI Taxonomy" id="1424081"/>
    <lineage>
        <taxon>Bacteria</taxon>
        <taxon>Bacillati</taxon>
        <taxon>Actinomycetota</taxon>
        <taxon>Actinomycetes</taxon>
        <taxon>Micromonosporales</taxon>
        <taxon>Micromonosporaceae</taxon>
        <taxon>Dactylosporangium</taxon>
    </lineage>
</organism>
<dbReference type="Gene3D" id="1.10.1200.120">
    <property type="entry name" value="Large-conductance mechanosensitive channel, MscL, domain 1"/>
    <property type="match status" value="1"/>
</dbReference>
<dbReference type="GO" id="GO:0016020">
    <property type="term" value="C:membrane"/>
    <property type="evidence" value="ECO:0007669"/>
    <property type="project" value="UniProtKB-SubCell"/>
</dbReference>
<dbReference type="AlphaFoldDB" id="A0A917TZ04"/>
<proteinExistence type="predicted"/>
<dbReference type="PANTHER" id="PTHR30266:SF2">
    <property type="entry name" value="LARGE-CONDUCTANCE MECHANOSENSITIVE CHANNEL"/>
    <property type="match status" value="1"/>
</dbReference>
<name>A0A917TZ04_9ACTN</name>
<evidence type="ECO:0000256" key="4">
    <source>
        <dbReference type="ARBA" id="ARBA00023136"/>
    </source>
</evidence>
<keyword evidence="4 5" id="KW-0472">Membrane</keyword>
<evidence type="ECO:0000256" key="3">
    <source>
        <dbReference type="ARBA" id="ARBA00022989"/>
    </source>
</evidence>
<evidence type="ECO:0000256" key="2">
    <source>
        <dbReference type="ARBA" id="ARBA00022692"/>
    </source>
</evidence>